<dbReference type="Gene3D" id="2.70.98.10">
    <property type="match status" value="1"/>
</dbReference>
<dbReference type="EMBL" id="ANJZ01000268">
    <property type="protein sequence ID" value="EPC60130.1"/>
    <property type="molecule type" value="Genomic_DNA"/>
</dbReference>
<dbReference type="GO" id="GO:0005975">
    <property type="term" value="P:carbohydrate metabolic process"/>
    <property type="evidence" value="ECO:0007669"/>
    <property type="project" value="InterPro"/>
</dbReference>
<organism evidence="1 2">
    <name type="scientific">Lacticaseibacillus paracasei subsp. paracasei Lpp14</name>
    <dbReference type="NCBI Taxonomy" id="1256204"/>
    <lineage>
        <taxon>Bacteria</taxon>
        <taxon>Bacillati</taxon>
        <taxon>Bacillota</taxon>
        <taxon>Bacilli</taxon>
        <taxon>Lactobacillales</taxon>
        <taxon>Lactobacillaceae</taxon>
        <taxon>Lacticaseibacillus</taxon>
    </lineage>
</organism>
<proteinExistence type="predicted"/>
<protein>
    <submittedName>
        <fullName evidence="1">Aldose 1-epimerase</fullName>
    </submittedName>
</protein>
<dbReference type="InterPro" id="IPR014718">
    <property type="entry name" value="GH-type_carb-bd"/>
</dbReference>
<dbReference type="InterPro" id="IPR011013">
    <property type="entry name" value="Gal_mutarotase_sf_dom"/>
</dbReference>
<dbReference type="Proteomes" id="UP000014264">
    <property type="component" value="Unassembled WGS sequence"/>
</dbReference>
<gene>
    <name evidence="1" type="ORF">Lpp14_11643</name>
</gene>
<dbReference type="GO" id="GO:0030246">
    <property type="term" value="F:carbohydrate binding"/>
    <property type="evidence" value="ECO:0007669"/>
    <property type="project" value="InterPro"/>
</dbReference>
<dbReference type="GO" id="GO:0003824">
    <property type="term" value="F:catalytic activity"/>
    <property type="evidence" value="ECO:0007669"/>
    <property type="project" value="InterPro"/>
</dbReference>
<dbReference type="AlphaFoldDB" id="A0A829GN90"/>
<name>A0A829GN90_LACPA</name>
<evidence type="ECO:0000313" key="1">
    <source>
        <dbReference type="EMBL" id="EPC60130.1"/>
    </source>
</evidence>
<evidence type="ECO:0000313" key="2">
    <source>
        <dbReference type="Proteomes" id="UP000014264"/>
    </source>
</evidence>
<reference evidence="1 2" key="1">
    <citation type="journal article" date="2013" name="PLoS ONE">
        <title>Lactobacillus paracasei comparative genomics: towards species pan-genome definition and exploitation of diversity.</title>
        <authorList>
            <person name="Smokvina T."/>
            <person name="Wels M."/>
            <person name="Polka J."/>
            <person name="Chervaux C."/>
            <person name="Brisse S."/>
            <person name="Boekhorst J."/>
            <person name="van Hylckama Vlieg J.E."/>
            <person name="Siezen R.J."/>
        </authorList>
    </citation>
    <scope>NUCLEOTIDE SEQUENCE [LARGE SCALE GENOMIC DNA]</scope>
    <source>
        <strain evidence="1 2">Lpp14</strain>
    </source>
</reference>
<dbReference type="SUPFAM" id="SSF74650">
    <property type="entry name" value="Galactose mutarotase-like"/>
    <property type="match status" value="1"/>
</dbReference>
<sequence>MDVSVEPYGQYQGHNLYELTLTNDQGMVVKLLNYGATLEKVLLPEADGLHNMI</sequence>
<accession>A0A829GN90</accession>
<comment type="caution">
    <text evidence="1">The sequence shown here is derived from an EMBL/GenBank/DDBJ whole genome shotgun (WGS) entry which is preliminary data.</text>
</comment>
<feature type="non-terminal residue" evidence="1">
    <location>
        <position position="53"/>
    </location>
</feature>